<reference evidence="8 9" key="1">
    <citation type="submission" date="2016-07" db="EMBL/GenBank/DDBJ databases">
        <title>Comparative genomics of the Campylobacter concisus group.</title>
        <authorList>
            <person name="Miller W.G."/>
            <person name="Yee E."/>
            <person name="Chapman M.H."/>
            <person name="Huynh S."/>
            <person name="Bono J.L."/>
            <person name="On S.L.W."/>
            <person name="StLeger J."/>
            <person name="Foster G."/>
            <person name="Parker C.T."/>
        </authorList>
    </citation>
    <scope>NUCLEOTIDE SEQUENCE [LARGE SCALE GENOMIC DNA]</scope>
    <source>
        <strain evidence="8 9">ATCC 33238</strain>
    </source>
</reference>
<feature type="binding site" evidence="7">
    <location>
        <position position="79"/>
    </location>
    <ligand>
        <name>S-adenosyl-L-methionine</name>
        <dbReference type="ChEBI" id="CHEBI:59789"/>
    </ligand>
</feature>
<dbReference type="EMBL" id="CP012543">
    <property type="protein sequence ID" value="QCD46658.1"/>
    <property type="molecule type" value="Genomic_DNA"/>
</dbReference>
<dbReference type="Gene3D" id="3.40.50.150">
    <property type="entry name" value="Vaccinia Virus protein VP39"/>
    <property type="match status" value="1"/>
</dbReference>
<evidence type="ECO:0000256" key="1">
    <source>
        <dbReference type="ARBA" id="ARBA00010396"/>
    </source>
</evidence>
<feature type="binding site" evidence="7">
    <location>
        <position position="52"/>
    </location>
    <ligand>
        <name>S-adenosyl-L-methionine</name>
        <dbReference type="ChEBI" id="CHEBI:59789"/>
    </ligand>
</feature>
<dbReference type="SUPFAM" id="SSF53335">
    <property type="entry name" value="S-adenosyl-L-methionine-dependent methyltransferases"/>
    <property type="match status" value="1"/>
</dbReference>
<dbReference type="GO" id="GO:0070475">
    <property type="term" value="P:rRNA base methylation"/>
    <property type="evidence" value="ECO:0007669"/>
    <property type="project" value="UniProtKB-UniRule"/>
</dbReference>
<dbReference type="PANTHER" id="PTHR11265:SF0">
    <property type="entry name" value="12S RRNA N4-METHYLCYTIDINE METHYLTRANSFERASE"/>
    <property type="match status" value="1"/>
</dbReference>
<evidence type="ECO:0000256" key="3">
    <source>
        <dbReference type="ARBA" id="ARBA00022552"/>
    </source>
</evidence>
<dbReference type="Gene3D" id="1.10.150.170">
    <property type="entry name" value="Putative methyltransferase TM0872, insert domain"/>
    <property type="match status" value="1"/>
</dbReference>
<evidence type="ECO:0000256" key="5">
    <source>
        <dbReference type="ARBA" id="ARBA00022679"/>
    </source>
</evidence>
<feature type="binding site" evidence="7">
    <location>
        <position position="104"/>
    </location>
    <ligand>
        <name>S-adenosyl-L-methionine</name>
        <dbReference type="ChEBI" id="CHEBI:59789"/>
    </ligand>
</feature>
<keyword evidence="3 7" id="KW-0698">rRNA processing</keyword>
<dbReference type="EC" id="2.1.1.199" evidence="7"/>
<dbReference type="InterPro" id="IPR029063">
    <property type="entry name" value="SAM-dependent_MTases_sf"/>
</dbReference>
<evidence type="ECO:0000256" key="4">
    <source>
        <dbReference type="ARBA" id="ARBA00022603"/>
    </source>
</evidence>
<dbReference type="PIRSF" id="PIRSF004486">
    <property type="entry name" value="MraW"/>
    <property type="match status" value="1"/>
</dbReference>
<evidence type="ECO:0000256" key="7">
    <source>
        <dbReference type="HAMAP-Rule" id="MF_01007"/>
    </source>
</evidence>
<comment type="function">
    <text evidence="7">Specifically methylates the N4 position of cytidine in position 1402 (C1402) of 16S rRNA.</text>
</comment>
<dbReference type="RefSeq" id="WP_004320264.1">
    <property type="nucleotide sequence ID" value="NZ_CP012543.1"/>
</dbReference>
<evidence type="ECO:0000256" key="6">
    <source>
        <dbReference type="ARBA" id="ARBA00022691"/>
    </source>
</evidence>
<dbReference type="NCBIfam" id="TIGR00006">
    <property type="entry name" value="16S rRNA (cytosine(1402)-N(4))-methyltransferase RsmH"/>
    <property type="match status" value="1"/>
</dbReference>
<proteinExistence type="inferred from homology"/>
<gene>
    <name evidence="7 8" type="primary">rsmH</name>
    <name evidence="8" type="ORF">CRECT_0989</name>
</gene>
<dbReference type="KEGG" id="crx:CRECT_0989"/>
<accession>A0A6G5QLS8</accession>
<dbReference type="InterPro" id="IPR002903">
    <property type="entry name" value="RsmH"/>
</dbReference>
<dbReference type="Proteomes" id="UP000502377">
    <property type="component" value="Chromosome"/>
</dbReference>
<dbReference type="InterPro" id="IPR023397">
    <property type="entry name" value="SAM-dep_MeTrfase_MraW_recog"/>
</dbReference>
<dbReference type="HAMAP" id="MF_01007">
    <property type="entry name" value="16SrRNA_methyltr_H"/>
    <property type="match status" value="1"/>
</dbReference>
<dbReference type="AlphaFoldDB" id="A0A6G5QLS8"/>
<comment type="catalytic activity">
    <reaction evidence="7">
        <text>cytidine(1402) in 16S rRNA + S-adenosyl-L-methionine = N(4)-methylcytidine(1402) in 16S rRNA + S-adenosyl-L-homocysteine + H(+)</text>
        <dbReference type="Rhea" id="RHEA:42928"/>
        <dbReference type="Rhea" id="RHEA-COMP:10286"/>
        <dbReference type="Rhea" id="RHEA-COMP:10287"/>
        <dbReference type="ChEBI" id="CHEBI:15378"/>
        <dbReference type="ChEBI" id="CHEBI:57856"/>
        <dbReference type="ChEBI" id="CHEBI:59789"/>
        <dbReference type="ChEBI" id="CHEBI:74506"/>
        <dbReference type="ChEBI" id="CHEBI:82748"/>
        <dbReference type="EC" id="2.1.1.199"/>
    </reaction>
</comment>
<keyword evidence="2 7" id="KW-0963">Cytoplasm</keyword>
<keyword evidence="4 7" id="KW-0489">Methyltransferase</keyword>
<keyword evidence="5 7" id="KW-0808">Transferase</keyword>
<dbReference type="GO" id="GO:0071424">
    <property type="term" value="F:rRNA (cytosine-N4-)-methyltransferase activity"/>
    <property type="evidence" value="ECO:0007669"/>
    <property type="project" value="UniProtKB-UniRule"/>
</dbReference>
<comment type="subcellular location">
    <subcellularLocation>
        <location evidence="7">Cytoplasm</location>
    </subcellularLocation>
</comment>
<feature type="binding site" evidence="7">
    <location>
        <position position="97"/>
    </location>
    <ligand>
        <name>S-adenosyl-L-methionine</name>
        <dbReference type="ChEBI" id="CHEBI:59789"/>
    </ligand>
</feature>
<dbReference type="Pfam" id="PF01795">
    <property type="entry name" value="Methyltransf_5"/>
    <property type="match status" value="1"/>
</dbReference>
<sequence length="310" mass="33988">MNSPHVPVLLDEVLRAFEGIKSGVIVDCTLGYGGHSGAILEQNQNVNLIACDQDEEAINFSSERLKKFGQRAQIFKSKFSEILNKIEQTQIRGILADIGVSSLQLDKNERGFGLKSENLDMRMDAQAKFSAYDVVNSYSARELERIFEGYGELPNPAKFAAKIVEARQNGEIKSAERLAQIIGLKGVNGRSVSAATLAFQAIRIEVNNELGELQNLLQGIEDSQIDECVVAIIGFHSLEDRIVKNKFKQWAQSCICPPQALKCTCGGDNALGKIVSKKAITPSAAEVKANPRSSCAKMRIFKISRGKNAR</sequence>
<dbReference type="SUPFAM" id="SSF81799">
    <property type="entry name" value="Putative methyltransferase TM0872, insert domain"/>
    <property type="match status" value="1"/>
</dbReference>
<keyword evidence="6 7" id="KW-0949">S-adenosyl-L-methionine</keyword>
<feature type="binding site" evidence="7">
    <location>
        <begin position="33"/>
        <end position="35"/>
    </location>
    <ligand>
        <name>S-adenosyl-L-methionine</name>
        <dbReference type="ChEBI" id="CHEBI:59789"/>
    </ligand>
</feature>
<name>A0A6G5QLS8_CAMRE</name>
<comment type="similarity">
    <text evidence="1 7">Belongs to the methyltransferase superfamily. RsmH family.</text>
</comment>
<protein>
    <recommendedName>
        <fullName evidence="7">Ribosomal RNA small subunit methyltransferase H</fullName>
        <ecNumber evidence="7">2.1.1.199</ecNumber>
    </recommendedName>
    <alternativeName>
        <fullName evidence="7">16S rRNA m(4)C1402 methyltransferase</fullName>
    </alternativeName>
    <alternativeName>
        <fullName evidence="7">rRNA (cytosine-N(4)-)-methyltransferase RsmH</fullName>
    </alternativeName>
</protein>
<dbReference type="GO" id="GO:0005737">
    <property type="term" value="C:cytoplasm"/>
    <property type="evidence" value="ECO:0007669"/>
    <property type="project" value="UniProtKB-SubCell"/>
</dbReference>
<organism evidence="8 9">
    <name type="scientific">Campylobacter rectus</name>
    <name type="common">Wolinella recta</name>
    <dbReference type="NCBI Taxonomy" id="203"/>
    <lineage>
        <taxon>Bacteria</taxon>
        <taxon>Pseudomonadati</taxon>
        <taxon>Campylobacterota</taxon>
        <taxon>Epsilonproteobacteria</taxon>
        <taxon>Campylobacterales</taxon>
        <taxon>Campylobacteraceae</taxon>
        <taxon>Campylobacter</taxon>
    </lineage>
</organism>
<evidence type="ECO:0000313" key="9">
    <source>
        <dbReference type="Proteomes" id="UP000502377"/>
    </source>
</evidence>
<dbReference type="PANTHER" id="PTHR11265">
    <property type="entry name" value="S-ADENOSYL-METHYLTRANSFERASE MRAW"/>
    <property type="match status" value="1"/>
</dbReference>
<evidence type="ECO:0000256" key="2">
    <source>
        <dbReference type="ARBA" id="ARBA00022490"/>
    </source>
</evidence>
<evidence type="ECO:0000313" key="8">
    <source>
        <dbReference type="EMBL" id="QCD46658.1"/>
    </source>
</evidence>